<evidence type="ECO:0000256" key="3">
    <source>
        <dbReference type="SAM" id="MobiDB-lite"/>
    </source>
</evidence>
<dbReference type="Pfam" id="PF15814">
    <property type="entry name" value="FAM199X"/>
    <property type="match status" value="1"/>
</dbReference>
<organism evidence="4 5">
    <name type="scientific">Brachionus calyciflorus</name>
    <dbReference type="NCBI Taxonomy" id="104777"/>
    <lineage>
        <taxon>Eukaryota</taxon>
        <taxon>Metazoa</taxon>
        <taxon>Spiralia</taxon>
        <taxon>Gnathifera</taxon>
        <taxon>Rotifera</taxon>
        <taxon>Eurotatoria</taxon>
        <taxon>Monogononta</taxon>
        <taxon>Pseudotrocha</taxon>
        <taxon>Ploima</taxon>
        <taxon>Brachionidae</taxon>
        <taxon>Brachionus</taxon>
    </lineage>
</organism>
<protein>
    <submittedName>
        <fullName evidence="4">Uncharacterized protein</fullName>
    </submittedName>
</protein>
<gene>
    <name evidence="4" type="ORF">OXX778_LOCUS4424</name>
</gene>
<accession>A0A813Q2L4</accession>
<dbReference type="PANTHER" id="PTHR32003:SF1">
    <property type="entry name" value="PROTEIN FAM199X"/>
    <property type="match status" value="1"/>
</dbReference>
<dbReference type="AlphaFoldDB" id="A0A813Q2L4"/>
<dbReference type="PANTHER" id="PTHR32003">
    <property type="entry name" value="PROTEIN FAM199X"/>
    <property type="match status" value="1"/>
</dbReference>
<keyword evidence="5" id="KW-1185">Reference proteome</keyword>
<feature type="coiled-coil region" evidence="2">
    <location>
        <begin position="454"/>
        <end position="483"/>
    </location>
</feature>
<evidence type="ECO:0000256" key="2">
    <source>
        <dbReference type="SAM" id="Coils"/>
    </source>
</evidence>
<dbReference type="Proteomes" id="UP000663879">
    <property type="component" value="Unassembled WGS sequence"/>
</dbReference>
<dbReference type="OrthoDB" id="6365484at2759"/>
<reference evidence="4" key="1">
    <citation type="submission" date="2021-02" db="EMBL/GenBank/DDBJ databases">
        <authorList>
            <person name="Nowell W R."/>
        </authorList>
    </citation>
    <scope>NUCLEOTIDE SEQUENCE</scope>
    <source>
        <strain evidence="4">Ploen Becks lab</strain>
    </source>
</reference>
<name>A0A813Q2L4_9BILA</name>
<comment type="similarity">
    <text evidence="1">Belongs to the FAM199 family.</text>
</comment>
<comment type="caution">
    <text evidence="4">The sequence shown here is derived from an EMBL/GenBank/DDBJ whole genome shotgun (WGS) entry which is preliminary data.</text>
</comment>
<dbReference type="EMBL" id="CAJNOC010000432">
    <property type="protein sequence ID" value="CAF0760906.1"/>
    <property type="molecule type" value="Genomic_DNA"/>
</dbReference>
<evidence type="ECO:0000313" key="5">
    <source>
        <dbReference type="Proteomes" id="UP000663879"/>
    </source>
</evidence>
<proteinExistence type="inferred from homology"/>
<evidence type="ECO:0000313" key="4">
    <source>
        <dbReference type="EMBL" id="CAF0760906.1"/>
    </source>
</evidence>
<keyword evidence="2" id="KW-0175">Coiled coil</keyword>
<evidence type="ECO:0000256" key="1">
    <source>
        <dbReference type="ARBA" id="ARBA00009319"/>
    </source>
</evidence>
<feature type="region of interest" description="Disordered" evidence="3">
    <location>
        <begin position="336"/>
        <end position="363"/>
    </location>
</feature>
<sequence>MSSPNLLNLLEVDLSPFLNTNLNQSNTTLFNSDPNLNFTDCTTTDLSLDLLLEPEPVQKIAHNNVVTQLKSHLTRNHQESYHLVYTPHLSPHNEFMDDFNLPTPTSENILDTSNSDLSTNLSNLPCSSTMNYIQTPQTQTGIISRSNSQPDLANTINLTYYNYYYNPHMNNAVNNQGNYANKLRRYPSLTLKTNPSDFFNLNEYHGVNYNHECYNQNVSYSSTTSGVSSSSSLTATSQDDGLFLGVDAITDFLSKNSVNTSFLDDLPDLEDLMSLVTFETSSCISASSGLTHASVHSAPPGPQSLLPNLFEYTDLNSLVIDENLNCNLSPCIDEMNSERTTRSAPPSPTQQRKKQRPTTNLPWNKAWNKMDDDERSKTVKALTRIINDEMGLREQLEIIRILNPDTKLKPTDTQFIIDLKMIDDDKFKRIKDVIKIYGISFNEKPIVESPDCPLAKRELRIKRAQQRLKLKQKKDQRQVLKENKSGLFCKTEVVPLRSVLPEEDIDIDILS</sequence>
<dbReference type="InterPro" id="IPR029672">
    <property type="entry name" value="FAM199X_fam"/>
</dbReference>